<accession>A0A1H0HJX6</accession>
<organism evidence="2 3">
    <name type="scientific">Pseudomonas jinjuensis</name>
    <dbReference type="NCBI Taxonomy" id="198616"/>
    <lineage>
        <taxon>Bacteria</taxon>
        <taxon>Pseudomonadati</taxon>
        <taxon>Pseudomonadota</taxon>
        <taxon>Gammaproteobacteria</taxon>
        <taxon>Pseudomonadales</taxon>
        <taxon>Pseudomonadaceae</taxon>
        <taxon>Pseudomonas</taxon>
    </lineage>
</organism>
<feature type="domain" description="DUF6285" evidence="1">
    <location>
        <begin position="24"/>
        <end position="114"/>
    </location>
</feature>
<evidence type="ECO:0000259" key="1">
    <source>
        <dbReference type="Pfam" id="PF19802"/>
    </source>
</evidence>
<gene>
    <name evidence="2" type="ORF">SAMN05216193_108268</name>
</gene>
<keyword evidence="3" id="KW-1185">Reference proteome</keyword>
<dbReference type="InterPro" id="IPR046252">
    <property type="entry name" value="DUF6285"/>
</dbReference>
<name>A0A1H0HJX6_9PSED</name>
<dbReference type="STRING" id="198616.SAMN05216193_108268"/>
<evidence type="ECO:0000313" key="2">
    <source>
        <dbReference type="EMBL" id="SDO19482.1"/>
    </source>
</evidence>
<sequence length="128" mass="14368">MQDLPKATELLQAVAEFLRQQAMPALSGQTAFHARVAANVLDIVRRELELAPRQEAEERQRLGELLGEDADLESLNRSLCQRIDAGELDLDSPGLFEHLWLTTLAKVAIDQPNYVTYRRLVADQKGES</sequence>
<protein>
    <recommendedName>
        <fullName evidence="1">DUF6285 domain-containing protein</fullName>
    </recommendedName>
</protein>
<dbReference type="RefSeq" id="WP_084309517.1">
    <property type="nucleotide sequence ID" value="NZ_FNIJ01000008.1"/>
</dbReference>
<dbReference type="Proteomes" id="UP000242957">
    <property type="component" value="Unassembled WGS sequence"/>
</dbReference>
<proteinExistence type="predicted"/>
<dbReference type="AlphaFoldDB" id="A0A1H0HJX6"/>
<reference evidence="3" key="1">
    <citation type="submission" date="2016-10" db="EMBL/GenBank/DDBJ databases">
        <authorList>
            <person name="Varghese N."/>
            <person name="Submissions S."/>
        </authorList>
    </citation>
    <scope>NUCLEOTIDE SEQUENCE [LARGE SCALE GENOMIC DNA]</scope>
    <source>
        <strain evidence="3">JCM 21621</strain>
    </source>
</reference>
<dbReference type="OrthoDB" id="8854461at2"/>
<dbReference type="EMBL" id="FNIJ01000008">
    <property type="protein sequence ID" value="SDO19482.1"/>
    <property type="molecule type" value="Genomic_DNA"/>
</dbReference>
<dbReference type="Pfam" id="PF19802">
    <property type="entry name" value="DUF6285"/>
    <property type="match status" value="1"/>
</dbReference>
<evidence type="ECO:0000313" key="3">
    <source>
        <dbReference type="Proteomes" id="UP000242957"/>
    </source>
</evidence>